<dbReference type="AlphaFoldDB" id="A0A4U0HAF4"/>
<dbReference type="Proteomes" id="UP000309872">
    <property type="component" value="Unassembled WGS sequence"/>
</dbReference>
<dbReference type="RefSeq" id="WP_136819239.1">
    <property type="nucleotide sequence ID" value="NZ_BMJX01000001.1"/>
</dbReference>
<feature type="transmembrane region" description="Helical" evidence="1">
    <location>
        <begin position="66"/>
        <end position="86"/>
    </location>
</feature>
<keyword evidence="1" id="KW-0812">Transmembrane</keyword>
<feature type="transmembrane region" description="Helical" evidence="1">
    <location>
        <begin position="144"/>
        <end position="165"/>
    </location>
</feature>
<keyword evidence="1" id="KW-1133">Transmembrane helix</keyword>
<name>A0A4U0HAF4_9SPHI</name>
<protein>
    <submittedName>
        <fullName evidence="2">Uncharacterized protein</fullName>
    </submittedName>
</protein>
<proteinExistence type="predicted"/>
<evidence type="ECO:0000313" key="3">
    <source>
        <dbReference type="Proteomes" id="UP000309872"/>
    </source>
</evidence>
<reference evidence="2 3" key="1">
    <citation type="submission" date="2019-04" db="EMBL/GenBank/DDBJ databases">
        <title>Sphingobacterium olei sp. nov., isolated from oil-contaminated soil.</title>
        <authorList>
            <person name="Liu B."/>
        </authorList>
    </citation>
    <scope>NUCLEOTIDE SEQUENCE [LARGE SCALE GENOMIC DNA]</scope>
    <source>
        <strain evidence="2 3">Y3L14</strain>
    </source>
</reference>
<gene>
    <name evidence="2" type="ORF">FAZ19_03725</name>
</gene>
<dbReference type="OrthoDB" id="954677at2"/>
<feature type="transmembrane region" description="Helical" evidence="1">
    <location>
        <begin position="42"/>
        <end position="60"/>
    </location>
</feature>
<dbReference type="EMBL" id="SUKA01000001">
    <property type="protein sequence ID" value="TJY68374.1"/>
    <property type="molecule type" value="Genomic_DNA"/>
</dbReference>
<evidence type="ECO:0000256" key="1">
    <source>
        <dbReference type="SAM" id="Phobius"/>
    </source>
</evidence>
<accession>A0A4U0HAF4</accession>
<feature type="transmembrane region" description="Helical" evidence="1">
    <location>
        <begin position="113"/>
        <end position="138"/>
    </location>
</feature>
<sequence length="180" mass="20923">MELNDIKTTWSTVESPRVSDQEIRAMASEKMHPTLSGIRKQLTIEIIVWSIFLICYYSMFDGDKKPVWINILLVLSVLVPIIHNLMGYRIAKYPVQGTNIRESINKYRSKVKIYAIVSIITRQIYLMGLLLFFTYGITFNPSKYISLAIISSIFLLQLFMSYRIWAKRVKNLGIAVESFR</sequence>
<keyword evidence="3" id="KW-1185">Reference proteome</keyword>
<comment type="caution">
    <text evidence="2">The sequence shown here is derived from an EMBL/GenBank/DDBJ whole genome shotgun (WGS) entry which is preliminary data.</text>
</comment>
<keyword evidence="1" id="KW-0472">Membrane</keyword>
<evidence type="ECO:0000313" key="2">
    <source>
        <dbReference type="EMBL" id="TJY68374.1"/>
    </source>
</evidence>
<organism evidence="2 3">
    <name type="scientific">Sphingobacterium alkalisoli</name>
    <dbReference type="NCBI Taxonomy" id="1874115"/>
    <lineage>
        <taxon>Bacteria</taxon>
        <taxon>Pseudomonadati</taxon>
        <taxon>Bacteroidota</taxon>
        <taxon>Sphingobacteriia</taxon>
        <taxon>Sphingobacteriales</taxon>
        <taxon>Sphingobacteriaceae</taxon>
        <taxon>Sphingobacterium</taxon>
    </lineage>
</organism>